<keyword evidence="4" id="KW-1185">Reference proteome</keyword>
<evidence type="ECO:0000313" key="3">
    <source>
        <dbReference type="EMBL" id="SFK96368.1"/>
    </source>
</evidence>
<dbReference type="RefSeq" id="WP_170846726.1">
    <property type="nucleotide sequence ID" value="NZ_FOSZ01000003.1"/>
</dbReference>
<dbReference type="EMBL" id="FOSZ01000003">
    <property type="protein sequence ID" value="SFK96368.1"/>
    <property type="molecule type" value="Genomic_DNA"/>
</dbReference>
<feature type="signal peptide" evidence="2">
    <location>
        <begin position="1"/>
        <end position="19"/>
    </location>
</feature>
<organism evidence="3 4">
    <name type="scientific">Shimia haliotis</name>
    <dbReference type="NCBI Taxonomy" id="1280847"/>
    <lineage>
        <taxon>Bacteria</taxon>
        <taxon>Pseudomonadati</taxon>
        <taxon>Pseudomonadota</taxon>
        <taxon>Alphaproteobacteria</taxon>
        <taxon>Rhodobacterales</taxon>
        <taxon>Roseobacteraceae</taxon>
    </lineage>
</organism>
<gene>
    <name evidence="3" type="ORF">SAMN04488036_103399</name>
</gene>
<feature type="chain" id="PRO_5011693451" description="Peptidase M23" evidence="2">
    <location>
        <begin position="20"/>
        <end position="55"/>
    </location>
</feature>
<dbReference type="STRING" id="1280847.SAMN04488036_103399"/>
<name>A0A1I4DRP4_9RHOB</name>
<sequence>MQRFAVTAFALTAAAPALAHDGMHIHPHGDNPIWLGLMLGGLALGGIALWVGSGK</sequence>
<feature type="transmembrane region" description="Helical" evidence="1">
    <location>
        <begin position="35"/>
        <end position="52"/>
    </location>
</feature>
<reference evidence="4" key="1">
    <citation type="submission" date="2016-10" db="EMBL/GenBank/DDBJ databases">
        <authorList>
            <person name="Varghese N."/>
            <person name="Submissions S."/>
        </authorList>
    </citation>
    <scope>NUCLEOTIDE SEQUENCE [LARGE SCALE GENOMIC DNA]</scope>
    <source>
        <strain evidence="4">DSM 28453</strain>
    </source>
</reference>
<dbReference type="Proteomes" id="UP000198851">
    <property type="component" value="Unassembled WGS sequence"/>
</dbReference>
<evidence type="ECO:0000256" key="1">
    <source>
        <dbReference type="SAM" id="Phobius"/>
    </source>
</evidence>
<evidence type="ECO:0000256" key="2">
    <source>
        <dbReference type="SAM" id="SignalP"/>
    </source>
</evidence>
<keyword evidence="1" id="KW-0812">Transmembrane</keyword>
<proteinExistence type="predicted"/>
<evidence type="ECO:0008006" key="5">
    <source>
        <dbReference type="Google" id="ProtNLM"/>
    </source>
</evidence>
<keyword evidence="1" id="KW-1133">Transmembrane helix</keyword>
<keyword evidence="1" id="KW-0472">Membrane</keyword>
<keyword evidence="2" id="KW-0732">Signal</keyword>
<protein>
    <recommendedName>
        <fullName evidence="5">Peptidase M23</fullName>
    </recommendedName>
</protein>
<dbReference type="AlphaFoldDB" id="A0A1I4DRP4"/>
<evidence type="ECO:0000313" key="4">
    <source>
        <dbReference type="Proteomes" id="UP000198851"/>
    </source>
</evidence>
<accession>A0A1I4DRP4</accession>